<dbReference type="InterPro" id="IPR001660">
    <property type="entry name" value="SAM"/>
</dbReference>
<evidence type="ECO:0000256" key="5">
    <source>
        <dbReference type="SAM" id="Coils"/>
    </source>
</evidence>
<dbReference type="Pfam" id="PF07647">
    <property type="entry name" value="SAM_2"/>
    <property type="match status" value="1"/>
</dbReference>
<dbReference type="PANTHER" id="PTHR12587">
    <property type="entry name" value="LAR INTERACTING PROTEIN LIP -RELATED PROTEIN"/>
    <property type="match status" value="1"/>
</dbReference>
<dbReference type="InterPro" id="IPR037619">
    <property type="entry name" value="LIPB1/2_SAM_3rd"/>
</dbReference>
<dbReference type="InterPro" id="IPR058914">
    <property type="entry name" value="LIPB1/2_CC"/>
</dbReference>
<keyword evidence="8" id="KW-1185">Reference proteome</keyword>
<dbReference type="CDD" id="cd09569">
    <property type="entry name" value="SAM_liprin-beta1_2_repeat3"/>
    <property type="match status" value="1"/>
</dbReference>
<feature type="compositionally biased region" description="Low complexity" evidence="6">
    <location>
        <begin position="405"/>
        <end position="417"/>
    </location>
</feature>
<dbReference type="Pfam" id="PF26022">
    <property type="entry name" value="CC_Liprin_beta"/>
    <property type="match status" value="1"/>
</dbReference>
<evidence type="ECO:0000256" key="1">
    <source>
        <dbReference type="ARBA" id="ARBA00007547"/>
    </source>
</evidence>
<evidence type="ECO:0000313" key="9">
    <source>
        <dbReference type="RefSeq" id="XP_036360406.1"/>
    </source>
</evidence>
<feature type="domain" description="SAM" evidence="7">
    <location>
        <begin position="778"/>
        <end position="809"/>
    </location>
</feature>
<proteinExistence type="inferred from homology"/>
<gene>
    <name evidence="9" type="primary">LOC115213920</name>
</gene>
<dbReference type="InterPro" id="IPR037618">
    <property type="entry name" value="LIPB1/2_SAM_2nd"/>
</dbReference>
<dbReference type="FunFam" id="1.10.150.50:FF:000005">
    <property type="entry name" value="Liprin-beta-1 isoform 1"/>
    <property type="match status" value="1"/>
</dbReference>
<keyword evidence="3" id="KW-0677">Repeat</keyword>
<feature type="compositionally biased region" description="Low complexity" evidence="6">
    <location>
        <begin position="373"/>
        <end position="383"/>
    </location>
</feature>
<feature type="compositionally biased region" description="Basic and acidic residues" evidence="6">
    <location>
        <begin position="389"/>
        <end position="404"/>
    </location>
</feature>
<evidence type="ECO:0000256" key="6">
    <source>
        <dbReference type="SAM" id="MobiDB-lite"/>
    </source>
</evidence>
<reference evidence="9" key="1">
    <citation type="submission" date="2025-08" db="UniProtKB">
        <authorList>
            <consortium name="RefSeq"/>
        </authorList>
    </citation>
    <scope>IDENTIFICATION</scope>
</reference>
<keyword evidence="2" id="KW-0597">Phosphoprotein</keyword>
<comment type="similarity">
    <text evidence="1">Belongs to the liprin family. Liprin-beta subfamily.</text>
</comment>
<feature type="domain" description="SAM" evidence="7">
    <location>
        <begin position="687"/>
        <end position="750"/>
    </location>
</feature>
<dbReference type="PROSITE" id="PS50105">
    <property type="entry name" value="SAM_DOMAIN"/>
    <property type="match status" value="3"/>
</dbReference>
<dbReference type="Gene3D" id="1.10.150.50">
    <property type="entry name" value="Transcription Factor, Ets-1"/>
    <property type="match status" value="3"/>
</dbReference>
<dbReference type="GO" id="GO:0005829">
    <property type="term" value="C:cytosol"/>
    <property type="evidence" value="ECO:0007669"/>
    <property type="project" value="UniProtKB-ARBA"/>
</dbReference>
<dbReference type="SUPFAM" id="SSF47769">
    <property type="entry name" value="SAM/Pointed domain"/>
    <property type="match status" value="3"/>
</dbReference>
<sequence length="963" mass="109004">MESSLDSPGGETLGLIGGSTARPSTNGGGTINANNNGTSSRDGSDMLAAALEQMDNIIALYSQPPPEKQKFSGTKREYRNSNLATRPTVKGRLQNARAIFLLEDLKGTLEQCENKQQILDHASSSALKFLREWLEDESPGGANIGETFEEKITRLESDKQNLLLQIGVLKDQLEAKGDKIRELEYSLEDKRSRLFTTEQMLQNELLTRASLETDKQDLMAEVTSLKIKLTTAERERHELEEQLKSAHKRITELEKKLLLRDAELHELKQRLTKNGTILSTDSAGDVSNNRPLERERTLDRLKKKQSEIEKLKKAVDSLMLANEEKNGDISWDRRLEDYGKLLRRYKKIEEMLIQAQGRRALDDLMANFEDDNSSTTSSMSPSTGSGGKDTADGTKSDDSKDKHLSGPSATSTPGSTTVKQRSNSQDKAQVSPISPALGDAELDQRAGTFVRSNSCEEISNSTEKRFFWGIQTPPITKKKDNPYGYGTLPKERHKDEEKGKLRVFPTLGKTLLRMKTGKRSCSAPNLAQSEIATDDEDVIGRHGNVHNRLHHTDSGRWKGFKRFIGRLKRSSSQDFDGDMNEEFRRGGIRATAGARLAWSKDLKINHDSNVPFESWDSDRVASWLHEIGLDMYVHEARRWIRNGEQLLNATHHDYEKELGMKNHLHRKKLQLALEAAHSGLKDRILELNHNWVTRWLDDIGIPQYKDTFFEARVDGLMLHYLTVEDLLALKVSNELHHISIKRAIQTLRMHNFNPQCLKRRPSADEVNKQNIPGEVILWSNHRVMEWLRTIDLSEYAPNLRGSGVHGALIVLEPRFNAELFSQVLSIPGNKSLLRRHLSTHFVALIGNEMQHKKREFETSADYQPLFPNSKVKRRNNFLLFGHKRSKSESQTESFICPIKNPSSVNGTDHMFNKLMSCQHNNGSIKERDEIAAKEIGAVSKEISSLTVMLSQEKFLENVPTSNV</sequence>
<feature type="coiled-coil region" evidence="5">
    <location>
        <begin position="294"/>
        <end position="328"/>
    </location>
</feature>
<protein>
    <submittedName>
        <fullName evidence="9">Liprin-beta-1 isoform X1</fullName>
    </submittedName>
</protein>
<dbReference type="Pfam" id="PF00536">
    <property type="entry name" value="SAM_1"/>
    <property type="match status" value="2"/>
</dbReference>
<dbReference type="AlphaFoldDB" id="A0A7E6EXT6"/>
<feature type="region of interest" description="Disordered" evidence="6">
    <location>
        <begin position="368"/>
        <end position="440"/>
    </location>
</feature>
<evidence type="ECO:0000259" key="7">
    <source>
        <dbReference type="PROSITE" id="PS50105"/>
    </source>
</evidence>
<feature type="coiled-coil region" evidence="5">
    <location>
        <begin position="201"/>
        <end position="270"/>
    </location>
</feature>
<evidence type="ECO:0000256" key="2">
    <source>
        <dbReference type="ARBA" id="ARBA00022553"/>
    </source>
</evidence>
<evidence type="ECO:0000256" key="3">
    <source>
        <dbReference type="ARBA" id="ARBA00022737"/>
    </source>
</evidence>
<keyword evidence="4 5" id="KW-0175">Coiled coil</keyword>
<dbReference type="InterPro" id="IPR037617">
    <property type="entry name" value="LIPB1/2_SAM_1"/>
</dbReference>
<dbReference type="KEGG" id="osn:115213920"/>
<organism evidence="8 9">
    <name type="scientific">Octopus sinensis</name>
    <name type="common">East Asian common octopus</name>
    <dbReference type="NCBI Taxonomy" id="2607531"/>
    <lineage>
        <taxon>Eukaryota</taxon>
        <taxon>Metazoa</taxon>
        <taxon>Spiralia</taxon>
        <taxon>Lophotrochozoa</taxon>
        <taxon>Mollusca</taxon>
        <taxon>Cephalopoda</taxon>
        <taxon>Coleoidea</taxon>
        <taxon>Octopodiformes</taxon>
        <taxon>Octopoda</taxon>
        <taxon>Incirrata</taxon>
        <taxon>Octopodidae</taxon>
        <taxon>Octopus</taxon>
    </lineage>
</organism>
<evidence type="ECO:0000313" key="8">
    <source>
        <dbReference type="Proteomes" id="UP000515154"/>
    </source>
</evidence>
<name>A0A7E6EXT6_9MOLL</name>
<accession>A0A7E6EXT6</accession>
<dbReference type="CDD" id="cd09566">
    <property type="entry name" value="SAM_liprin-beta1_2_repeat2"/>
    <property type="match status" value="1"/>
</dbReference>
<dbReference type="PANTHER" id="PTHR12587:SF14">
    <property type="entry name" value="AT31531P"/>
    <property type="match status" value="1"/>
</dbReference>
<evidence type="ECO:0000256" key="4">
    <source>
        <dbReference type="ARBA" id="ARBA00023054"/>
    </source>
</evidence>
<feature type="region of interest" description="Disordered" evidence="6">
    <location>
        <begin position="1"/>
        <end position="43"/>
    </location>
</feature>
<feature type="compositionally biased region" description="Polar residues" evidence="6">
    <location>
        <begin position="418"/>
        <end position="432"/>
    </location>
</feature>
<dbReference type="GO" id="GO:0048786">
    <property type="term" value="C:presynaptic active zone"/>
    <property type="evidence" value="ECO:0007669"/>
    <property type="project" value="TreeGrafter"/>
</dbReference>
<dbReference type="SMART" id="SM00454">
    <property type="entry name" value="SAM"/>
    <property type="match status" value="3"/>
</dbReference>
<dbReference type="RefSeq" id="XP_036360406.1">
    <property type="nucleotide sequence ID" value="XM_036504513.1"/>
</dbReference>
<dbReference type="CDD" id="cd09563">
    <property type="entry name" value="SAM_liprin-beta1_2_repeat1"/>
    <property type="match status" value="1"/>
</dbReference>
<dbReference type="InterPro" id="IPR013761">
    <property type="entry name" value="SAM/pointed_sf"/>
</dbReference>
<feature type="compositionally biased region" description="Low complexity" evidence="6">
    <location>
        <begin position="31"/>
        <end position="40"/>
    </location>
</feature>
<dbReference type="InterPro" id="IPR029515">
    <property type="entry name" value="Liprin"/>
</dbReference>
<dbReference type="FunFam" id="1.10.150.50:FF:000007">
    <property type="entry name" value="Liprin-beta-1 isoform 1"/>
    <property type="match status" value="1"/>
</dbReference>
<dbReference type="Proteomes" id="UP000515154">
    <property type="component" value="Linkage group LG7"/>
</dbReference>
<dbReference type="GO" id="GO:0007528">
    <property type="term" value="P:neuromuscular junction development"/>
    <property type="evidence" value="ECO:0007669"/>
    <property type="project" value="TreeGrafter"/>
</dbReference>
<feature type="domain" description="SAM" evidence="7">
    <location>
        <begin position="615"/>
        <end position="679"/>
    </location>
</feature>